<accession>A0A103YG01</accession>
<reference evidence="2 3" key="1">
    <citation type="journal article" date="2016" name="Sci. Rep.">
        <title>The genome sequence of the outbreeding globe artichoke constructed de novo incorporating a phase-aware low-pass sequencing strategy of F1 progeny.</title>
        <authorList>
            <person name="Scaglione D."/>
            <person name="Reyes-Chin-Wo S."/>
            <person name="Acquadro A."/>
            <person name="Froenicke L."/>
            <person name="Portis E."/>
            <person name="Beitel C."/>
            <person name="Tirone M."/>
            <person name="Mauro R."/>
            <person name="Lo Monaco A."/>
            <person name="Mauromicale G."/>
            <person name="Faccioli P."/>
            <person name="Cattivelli L."/>
            <person name="Rieseberg L."/>
            <person name="Michelmore R."/>
            <person name="Lanteri S."/>
        </authorList>
    </citation>
    <scope>NUCLEOTIDE SEQUENCE [LARGE SCALE GENOMIC DNA]</scope>
    <source>
        <strain evidence="2">2C</strain>
    </source>
</reference>
<dbReference type="AlphaFoldDB" id="A0A103YG01"/>
<feature type="region of interest" description="Disordered" evidence="1">
    <location>
        <begin position="1"/>
        <end position="23"/>
    </location>
</feature>
<evidence type="ECO:0000313" key="3">
    <source>
        <dbReference type="Proteomes" id="UP000243975"/>
    </source>
</evidence>
<keyword evidence="3" id="KW-1185">Reference proteome</keyword>
<dbReference type="EMBL" id="LEKV01001126">
    <property type="protein sequence ID" value="KVI08392.1"/>
    <property type="molecule type" value="Genomic_DNA"/>
</dbReference>
<evidence type="ECO:0000256" key="1">
    <source>
        <dbReference type="SAM" id="MobiDB-lite"/>
    </source>
</evidence>
<comment type="caution">
    <text evidence="2">The sequence shown here is derived from an EMBL/GenBank/DDBJ whole genome shotgun (WGS) entry which is preliminary data.</text>
</comment>
<gene>
    <name evidence="2" type="ORF">Ccrd_013236</name>
</gene>
<evidence type="ECO:0000313" key="2">
    <source>
        <dbReference type="EMBL" id="KVI08392.1"/>
    </source>
</evidence>
<name>A0A103YG01_CYNCS</name>
<dbReference type="Gramene" id="KVI08392">
    <property type="protein sequence ID" value="KVI08392"/>
    <property type="gene ID" value="Ccrd_013236"/>
</dbReference>
<organism evidence="2 3">
    <name type="scientific">Cynara cardunculus var. scolymus</name>
    <name type="common">Globe artichoke</name>
    <name type="synonym">Cynara scolymus</name>
    <dbReference type="NCBI Taxonomy" id="59895"/>
    <lineage>
        <taxon>Eukaryota</taxon>
        <taxon>Viridiplantae</taxon>
        <taxon>Streptophyta</taxon>
        <taxon>Embryophyta</taxon>
        <taxon>Tracheophyta</taxon>
        <taxon>Spermatophyta</taxon>
        <taxon>Magnoliopsida</taxon>
        <taxon>eudicotyledons</taxon>
        <taxon>Gunneridae</taxon>
        <taxon>Pentapetalae</taxon>
        <taxon>asterids</taxon>
        <taxon>campanulids</taxon>
        <taxon>Asterales</taxon>
        <taxon>Asteraceae</taxon>
        <taxon>Carduoideae</taxon>
        <taxon>Cardueae</taxon>
        <taxon>Carduinae</taxon>
        <taxon>Cynara</taxon>
    </lineage>
</organism>
<protein>
    <submittedName>
        <fullName evidence="2">Uncharacterized protein</fullName>
    </submittedName>
</protein>
<proteinExistence type="predicted"/>
<dbReference type="Proteomes" id="UP000243975">
    <property type="component" value="Unassembled WGS sequence"/>
</dbReference>
<sequence>MEKVEEDYAGHEESELWDPLKRNKRKEKEEDGLQGIFVELLGKVQGRTSIQAYLGESLKSRFKG</sequence>